<feature type="binding site" evidence="8">
    <location>
        <position position="239"/>
    </location>
    <ligand>
        <name>Fe cation</name>
        <dbReference type="ChEBI" id="CHEBI:24875"/>
    </ligand>
</feature>
<dbReference type="InterPro" id="IPR045865">
    <property type="entry name" value="ACT-like_dom_sf"/>
</dbReference>
<proteinExistence type="inferred from homology"/>
<dbReference type="InterPro" id="IPR001273">
    <property type="entry name" value="ArAA_hydroxylase"/>
</dbReference>
<reference evidence="11" key="1">
    <citation type="submission" date="2011-03" db="EMBL/GenBank/DDBJ databases">
        <title>Comparative genomics and transcriptomics of Neospora caninum and Toxoplasma gondii.</title>
        <authorList>
            <person name="Reid A.J."/>
            <person name="Sohal A."/>
            <person name="Harris D."/>
            <person name="Quail M."/>
            <person name="Sanders M."/>
            <person name="Berriman M."/>
            <person name="Wastling J.M."/>
            <person name="Pain A."/>
        </authorList>
    </citation>
    <scope>NUCLEOTIDE SEQUENCE</scope>
    <source>
        <strain evidence="11">Liverpool</strain>
    </source>
</reference>
<evidence type="ECO:0000256" key="6">
    <source>
        <dbReference type="ARBA" id="ARBA00023004"/>
    </source>
</evidence>
<keyword evidence="4 8" id="KW-0479">Metal-binding</keyword>
<dbReference type="EC" id="1.14.16.1" evidence="3"/>
<dbReference type="AlphaFoldDB" id="F0JB43"/>
<comment type="similarity">
    <text evidence="2">Belongs to the biopterin-dependent aromatic amino acid hydroxylase family.</text>
</comment>
<accession>F0JB43</accession>
<dbReference type="GO" id="GO:0005506">
    <property type="term" value="F:iron ion binding"/>
    <property type="evidence" value="ECO:0007669"/>
    <property type="project" value="InterPro"/>
</dbReference>
<evidence type="ECO:0000256" key="1">
    <source>
        <dbReference type="ARBA" id="ARBA00001954"/>
    </source>
</evidence>
<dbReference type="EMBL" id="LN714488">
    <property type="protein sequence ID" value="CEL71310.1"/>
    <property type="molecule type" value="Genomic_DNA"/>
</dbReference>
<reference evidence="12" key="3">
    <citation type="journal article" date="2015" name="PLoS ONE">
        <title>Comprehensive Evaluation of Toxoplasma gondii VEG and Neospora caninum LIV Genomes with Tachyzoite Stage Transcriptome and Proteome Defines Novel Transcript Features.</title>
        <authorList>
            <person name="Ramaprasad A."/>
            <person name="Mourier T."/>
            <person name="Naeem R."/>
            <person name="Malas T.B."/>
            <person name="Moussa E."/>
            <person name="Panigrahi A."/>
            <person name="Vermont S.J."/>
            <person name="Otto T.D."/>
            <person name="Wastling J."/>
            <person name="Pain A."/>
        </authorList>
    </citation>
    <scope>NUCLEOTIDE SEQUENCE</scope>
    <source>
        <strain evidence="12">Liverpool</strain>
    </source>
</reference>
<dbReference type="PANTHER" id="PTHR11473">
    <property type="entry name" value="AROMATIC AMINO ACID HYDROXYLASE"/>
    <property type="match status" value="1"/>
</dbReference>
<dbReference type="PROSITE" id="PS51410">
    <property type="entry name" value="BH4_AAA_HYDROXYL_2"/>
    <property type="match status" value="1"/>
</dbReference>
<gene>
    <name evidence="12" type="ORF">BN1204_069650</name>
    <name evidence="11" type="ORF">NCLIV_069650</name>
</gene>
<keyword evidence="7" id="KW-0503">Monooxygenase</keyword>
<evidence type="ECO:0000313" key="11">
    <source>
        <dbReference type="EMBL" id="CCA30150.1"/>
    </source>
</evidence>
<organism>
    <name type="scientific">Neospora caninum (strain Liverpool)</name>
    <dbReference type="NCBI Taxonomy" id="572307"/>
    <lineage>
        <taxon>Eukaryota</taxon>
        <taxon>Sar</taxon>
        <taxon>Alveolata</taxon>
        <taxon>Apicomplexa</taxon>
        <taxon>Conoidasida</taxon>
        <taxon>Coccidia</taxon>
        <taxon>Eucoccidiorida</taxon>
        <taxon>Eimeriorina</taxon>
        <taxon>Sarcocystidae</taxon>
        <taxon>Neospora</taxon>
    </lineage>
</organism>
<dbReference type="PANTHER" id="PTHR11473:SF24">
    <property type="entry name" value="PHENYLALANINE-4-HYDROXYLASE"/>
    <property type="match status" value="1"/>
</dbReference>
<sequence>MSELTGIFAAHKVSITEIRSTPDPLNLRKMMVSISFEGDWESENVKQLVARLRSYCAAFSRGAPVDVPWFPQSPEDLDRIASHTLDAGKDLEADHPGFLDAVYRKRRQEIAAVAENHRGGQAVRIIDYTPQETATWKHLWGILTDLYPTLACNEYNEVLTELRDAGLYGPDKIPQVAEVNEYIHAKTGFTLRPVAGLLAARDFMNALAFRTFFSTQYIRHHSAPLYTPEPDVVHELLGHAPLLANPVSTVHYYSFLDATQRHDDRMPLIRSCSRHSCASRFFPVHSLEREEIRENADSVHFPLLRAYALSEQRHLQDCLWMQHIRSQI</sequence>
<keyword evidence="6 8" id="KW-0408">Iron</keyword>
<dbReference type="SUPFAM" id="SSF56534">
    <property type="entry name" value="Aromatic aminoacid monoxygenases, catalytic and oligomerization domains"/>
    <property type="match status" value="1"/>
</dbReference>
<evidence type="ECO:0000256" key="8">
    <source>
        <dbReference type="PIRSR" id="PIRSR601273-2"/>
    </source>
</evidence>
<dbReference type="Gene3D" id="1.10.800.10">
    <property type="entry name" value="Aromatic amino acid hydroxylase"/>
    <property type="match status" value="1"/>
</dbReference>
<dbReference type="GO" id="GO:0004505">
    <property type="term" value="F:phenylalanine 4-monooxygenase activity"/>
    <property type="evidence" value="ECO:0007669"/>
    <property type="project" value="UniProtKB-EC"/>
</dbReference>
<dbReference type="Pfam" id="PF00351">
    <property type="entry name" value="Biopterin_H"/>
    <property type="match status" value="1"/>
</dbReference>
<dbReference type="InterPro" id="IPR019774">
    <property type="entry name" value="Aromatic-AA_hydroxylase_C"/>
</dbReference>
<dbReference type="InterPro" id="IPR002912">
    <property type="entry name" value="ACT_dom"/>
</dbReference>
<evidence type="ECO:0000313" key="12">
    <source>
        <dbReference type="EMBL" id="CEL71310.1"/>
    </source>
</evidence>
<feature type="domain" description="ACT" evidence="10">
    <location>
        <begin position="1"/>
        <end position="68"/>
    </location>
</feature>
<evidence type="ECO:0000256" key="5">
    <source>
        <dbReference type="ARBA" id="ARBA00023002"/>
    </source>
</evidence>
<dbReference type="InterPro" id="IPR036951">
    <property type="entry name" value="ArAA_hydroxylase_sf"/>
</dbReference>
<keyword evidence="5" id="KW-0560">Oxidoreductase</keyword>
<name>F0JB43_NEOCL</name>
<evidence type="ECO:0000256" key="7">
    <source>
        <dbReference type="ARBA" id="ARBA00023033"/>
    </source>
</evidence>
<comment type="cofactor">
    <cofactor evidence="1 8">
        <name>Fe(2+)</name>
        <dbReference type="ChEBI" id="CHEBI:29033"/>
    </cofactor>
</comment>
<dbReference type="InterPro" id="IPR036329">
    <property type="entry name" value="Aro-AA_hydroxylase_C_sf"/>
</dbReference>
<evidence type="ECO:0000256" key="2">
    <source>
        <dbReference type="ARBA" id="ARBA00009712"/>
    </source>
</evidence>
<dbReference type="PRINTS" id="PR00372">
    <property type="entry name" value="FYWHYDRXLASE"/>
</dbReference>
<dbReference type="VEuPathDB" id="ToxoDB:NCLIV_069650"/>
<evidence type="ECO:0000259" key="10">
    <source>
        <dbReference type="PROSITE" id="PS51671"/>
    </source>
</evidence>
<feature type="domain" description="Biopterin-dependent aromatic amino acid hydroxylase family profile" evidence="9">
    <location>
        <begin position="55"/>
        <end position="328"/>
    </location>
</feature>
<evidence type="ECO:0000256" key="4">
    <source>
        <dbReference type="ARBA" id="ARBA00022723"/>
    </source>
</evidence>
<protein>
    <recommendedName>
        <fullName evidence="3">phenylalanine 4-monooxygenase</fullName>
        <ecNumber evidence="3">1.14.16.1</ecNumber>
    </recommendedName>
</protein>
<evidence type="ECO:0000256" key="3">
    <source>
        <dbReference type="ARBA" id="ARBA00011995"/>
    </source>
</evidence>
<evidence type="ECO:0000259" key="9">
    <source>
        <dbReference type="PROSITE" id="PS51410"/>
    </source>
</evidence>
<dbReference type="SUPFAM" id="SSF55021">
    <property type="entry name" value="ACT-like"/>
    <property type="match status" value="1"/>
</dbReference>
<feature type="binding site" evidence="8">
    <location>
        <position position="234"/>
    </location>
    <ligand>
        <name>Fe cation</name>
        <dbReference type="ChEBI" id="CHEBI:24875"/>
    </ligand>
</feature>
<reference evidence="11" key="2">
    <citation type="submission" date="2011-03" db="EMBL/GenBank/DDBJ databases">
        <authorList>
            <person name="Aslett M."/>
        </authorList>
    </citation>
    <scope>NUCLEOTIDE SEQUENCE</scope>
    <source>
        <strain evidence="11">Liverpool</strain>
    </source>
</reference>
<dbReference type="PROSITE" id="PS51671">
    <property type="entry name" value="ACT"/>
    <property type="match status" value="1"/>
</dbReference>
<dbReference type="EMBL" id="CADU01000315">
    <property type="protein sequence ID" value="CCA30150.1"/>
    <property type="molecule type" value="Genomic_DNA"/>
</dbReference>